<keyword evidence="6 10" id="KW-0210">Decarboxylase</keyword>
<dbReference type="EC" id="4.1.1.49" evidence="3 10"/>
<keyword evidence="10" id="KW-0464">Manganese</keyword>
<dbReference type="GO" id="GO:0005524">
    <property type="term" value="F:ATP binding"/>
    <property type="evidence" value="ECO:0007669"/>
    <property type="project" value="UniProtKB-UniRule"/>
</dbReference>
<dbReference type="GO" id="GO:0046872">
    <property type="term" value="F:metal ion binding"/>
    <property type="evidence" value="ECO:0007669"/>
    <property type="project" value="UniProtKB-KW"/>
</dbReference>
<sequence length="551" mass="59359">MKSKPRKTRAVTPNPTNPDSEAARQAAILAPAGIARAAALHANLTAPALVTHALRRGEGRLSADGALMVQTGVHTGRSVADKFVVDEPQTSADVWWGSVNQKLSAAHYATLRGRVQAFLQGRELFTQDLFAGADPKNRIRVRLVTTNAWQALFARNMFIRPAAAELDGFEPDFVILHAPEFEADPAVDGVRSSTAIALSFAERRIVIAGTQYAGEIKKSIFTVMNWLLPERGVLPMHCSANIGRDDDVALFFGLSGTGKTTLSSDPARRLIGDDEHGWGPDGVFNFEGGCYAKVIDLSAEAEPEIFAASHRFGTVLENVVADAQGVVDLADRSLTENTRSCYPIEFIPNVEPTGRGGMPRNVVMLTADAFGVLPPIAKLTPAQAMYHFLSGYTAKVAGTEKGLGREPQATFSTCFGAPFLPRPPRVYGELLAKLIAEHGVSCWLVNTGWTGGAFGTGRRMSIRHTRALLNAALSGALEGTSFHPDRAFGLMIPDAVEGVPSAVLDPREAWADKAAYDRQAAELVARFEENFKRFAETVDDEIRNAAIRPAA</sequence>
<keyword evidence="10" id="KW-0479">Metal-binding</keyword>
<comment type="catalytic activity">
    <reaction evidence="9 10">
        <text>oxaloacetate + ATP = phosphoenolpyruvate + ADP + CO2</text>
        <dbReference type="Rhea" id="RHEA:18617"/>
        <dbReference type="ChEBI" id="CHEBI:16452"/>
        <dbReference type="ChEBI" id="CHEBI:16526"/>
        <dbReference type="ChEBI" id="CHEBI:30616"/>
        <dbReference type="ChEBI" id="CHEBI:58702"/>
        <dbReference type="ChEBI" id="CHEBI:456216"/>
        <dbReference type="EC" id="4.1.1.49"/>
    </reaction>
</comment>
<feature type="binding site" evidence="10">
    <location>
        <position position="77"/>
    </location>
    <ligand>
        <name>substrate</name>
    </ligand>
</feature>
<feature type="binding site" evidence="10">
    <location>
        <position position="339"/>
    </location>
    <ligand>
        <name>substrate</name>
    </ligand>
</feature>
<feature type="region of interest" description="Disordered" evidence="11">
    <location>
        <begin position="1"/>
        <end position="22"/>
    </location>
</feature>
<dbReference type="EMBL" id="CP000697">
    <property type="protein sequence ID" value="ABQ31087.1"/>
    <property type="molecule type" value="Genomic_DNA"/>
</dbReference>
<dbReference type="GO" id="GO:0006094">
    <property type="term" value="P:gluconeogenesis"/>
    <property type="evidence" value="ECO:0007669"/>
    <property type="project" value="UniProtKB-UniRule"/>
</dbReference>
<comment type="cofactor">
    <cofactor evidence="10">
        <name>Mn(2+)</name>
        <dbReference type="ChEBI" id="CHEBI:29035"/>
    </cofactor>
    <text evidence="10">Binds 1 Mn(2+) ion per subunit.</text>
</comment>
<comment type="subcellular location">
    <subcellularLocation>
        <location evidence="10">Cytoplasm</location>
    </subcellularLocation>
</comment>
<feature type="binding site" evidence="10">
    <location>
        <position position="218"/>
    </location>
    <ligand>
        <name>Mn(2+)</name>
        <dbReference type="ChEBI" id="CHEBI:29035"/>
    </ligand>
</feature>
<accession>A5FZQ5</accession>
<evidence type="ECO:0000256" key="3">
    <source>
        <dbReference type="ARBA" id="ARBA00012363"/>
    </source>
</evidence>
<dbReference type="PROSITE" id="PS00532">
    <property type="entry name" value="PEPCK_ATP"/>
    <property type="match status" value="1"/>
</dbReference>
<dbReference type="Gene3D" id="3.40.449.10">
    <property type="entry name" value="Phosphoenolpyruvate Carboxykinase, domain 1"/>
    <property type="match status" value="1"/>
</dbReference>
<keyword evidence="4 10" id="KW-0312">Gluconeogenesis</keyword>
<dbReference type="Gene3D" id="3.90.228.20">
    <property type="match status" value="1"/>
</dbReference>
<evidence type="ECO:0000313" key="13">
    <source>
        <dbReference type="Proteomes" id="UP000000245"/>
    </source>
</evidence>
<evidence type="ECO:0000256" key="2">
    <source>
        <dbReference type="ARBA" id="ARBA00006052"/>
    </source>
</evidence>
<dbReference type="HAMAP" id="MF_00453">
    <property type="entry name" value="PEPCK_ATP"/>
    <property type="match status" value="1"/>
</dbReference>
<dbReference type="HOGENOM" id="CLU_018247_0_1_5"/>
<comment type="pathway">
    <text evidence="1 10">Carbohydrate biosynthesis; gluconeogenesis.</text>
</comment>
<keyword evidence="12" id="KW-0670">Pyruvate</keyword>
<dbReference type="GO" id="GO:0004612">
    <property type="term" value="F:phosphoenolpyruvate carboxykinase (ATP) activity"/>
    <property type="evidence" value="ECO:0007669"/>
    <property type="project" value="UniProtKB-UniRule"/>
</dbReference>
<keyword evidence="5 10" id="KW-0547">Nucleotide-binding</keyword>
<evidence type="ECO:0000256" key="9">
    <source>
        <dbReference type="ARBA" id="ARBA00047371"/>
    </source>
</evidence>
<evidence type="ECO:0000256" key="4">
    <source>
        <dbReference type="ARBA" id="ARBA00022432"/>
    </source>
</evidence>
<keyword evidence="7 10" id="KW-0067">ATP-binding</keyword>
<dbReference type="UniPathway" id="UPA00138"/>
<keyword evidence="13" id="KW-1185">Reference proteome</keyword>
<keyword evidence="12" id="KW-0808">Transferase</keyword>
<dbReference type="Proteomes" id="UP000000245">
    <property type="component" value="Chromosome"/>
</dbReference>
<dbReference type="AlphaFoldDB" id="A5FZQ5"/>
<dbReference type="InterPro" id="IPR013035">
    <property type="entry name" value="PEP_carboxykinase_C"/>
</dbReference>
<dbReference type="PANTHER" id="PTHR30031:SF0">
    <property type="entry name" value="PHOSPHOENOLPYRUVATE CARBOXYKINASE (ATP)"/>
    <property type="match status" value="1"/>
</dbReference>
<dbReference type="RefSeq" id="WP_012039696.1">
    <property type="nucleotide sequence ID" value="NC_009484.1"/>
</dbReference>
<feature type="binding site" evidence="10">
    <location>
        <position position="218"/>
    </location>
    <ligand>
        <name>substrate</name>
    </ligand>
</feature>
<dbReference type="NCBIfam" id="NF006822">
    <property type="entry name" value="PRK09344.1-4"/>
    <property type="match status" value="1"/>
</dbReference>
<feature type="binding site" evidence="10">
    <location>
        <position position="274"/>
    </location>
    <ligand>
        <name>Mn(2+)</name>
        <dbReference type="ChEBI" id="CHEBI:29035"/>
    </ligand>
</feature>
<dbReference type="InterPro" id="IPR001272">
    <property type="entry name" value="PEP_carboxykinase_ATP"/>
</dbReference>
<dbReference type="STRING" id="349163.Acry_1886"/>
<feature type="binding site" evidence="10">
    <location>
        <position position="212"/>
    </location>
    <ligand>
        <name>substrate</name>
    </ligand>
</feature>
<feature type="binding site" evidence="10">
    <location>
        <position position="302"/>
    </location>
    <ligand>
        <name>ATP</name>
        <dbReference type="ChEBI" id="CHEBI:30616"/>
    </ligand>
</feature>
<feature type="binding site" evidence="10">
    <location>
        <position position="218"/>
    </location>
    <ligand>
        <name>ATP</name>
        <dbReference type="ChEBI" id="CHEBI:30616"/>
    </ligand>
</feature>
<comment type="function">
    <text evidence="10">Involved in the gluconeogenesis. Catalyzes the conversion of oxaloacetate (OAA) to phosphoenolpyruvate (PEP) through direct phosphoryl transfer between the nucleoside triphosphate and OAA.</text>
</comment>
<gene>
    <name evidence="10" type="primary">pckA</name>
    <name evidence="12" type="ordered locus">Acry_1886</name>
</gene>
<dbReference type="InterPro" id="IPR008210">
    <property type="entry name" value="PEP_carboxykinase_N"/>
</dbReference>
<dbReference type="PIRSF" id="PIRSF006294">
    <property type="entry name" value="PEP_crbxkin"/>
    <property type="match status" value="1"/>
</dbReference>
<evidence type="ECO:0000313" key="12">
    <source>
        <dbReference type="EMBL" id="ABQ31087.1"/>
    </source>
</evidence>
<keyword evidence="8 10" id="KW-0456">Lyase</keyword>
<name>A5FZQ5_ACICJ</name>
<feature type="binding site" evidence="10">
    <location>
        <begin position="253"/>
        <end position="261"/>
    </location>
    <ligand>
        <name>ATP</name>
        <dbReference type="ChEBI" id="CHEBI:30616"/>
    </ligand>
</feature>
<dbReference type="NCBIfam" id="NF006821">
    <property type="entry name" value="PRK09344.1-3"/>
    <property type="match status" value="1"/>
</dbReference>
<dbReference type="KEGG" id="acr:Acry_1886"/>
<dbReference type="Pfam" id="PF01293">
    <property type="entry name" value="PEPCK_ATP"/>
    <property type="match status" value="1"/>
</dbReference>
<feature type="binding site" evidence="10">
    <location>
        <position position="237"/>
    </location>
    <ligand>
        <name>ATP</name>
        <dbReference type="ChEBI" id="CHEBI:30616"/>
    </ligand>
</feature>
<feature type="binding site" evidence="10">
    <location>
        <position position="339"/>
    </location>
    <ligand>
        <name>ATP</name>
        <dbReference type="ChEBI" id="CHEBI:30616"/>
    </ligand>
</feature>
<evidence type="ECO:0000256" key="5">
    <source>
        <dbReference type="ARBA" id="ARBA00022741"/>
    </source>
</evidence>
<evidence type="ECO:0000256" key="11">
    <source>
        <dbReference type="SAM" id="MobiDB-lite"/>
    </source>
</evidence>
<feature type="binding site" evidence="10">
    <location>
        <position position="465"/>
    </location>
    <ligand>
        <name>ATP</name>
        <dbReference type="ChEBI" id="CHEBI:30616"/>
    </ligand>
</feature>
<evidence type="ECO:0000256" key="7">
    <source>
        <dbReference type="ARBA" id="ARBA00022840"/>
    </source>
</evidence>
<keyword evidence="12" id="KW-0418">Kinase</keyword>
<dbReference type="Gene3D" id="2.170.8.10">
    <property type="entry name" value="Phosphoenolpyruvate Carboxykinase, domain 2"/>
    <property type="match status" value="1"/>
</dbReference>
<evidence type="ECO:0000256" key="8">
    <source>
        <dbReference type="ARBA" id="ARBA00023239"/>
    </source>
</evidence>
<dbReference type="NCBIfam" id="TIGR00224">
    <property type="entry name" value="pckA"/>
    <property type="match status" value="1"/>
</dbReference>
<dbReference type="SUPFAM" id="SSF68923">
    <property type="entry name" value="PEP carboxykinase N-terminal domain"/>
    <property type="match status" value="1"/>
</dbReference>
<comment type="caution">
    <text evidence="10">Lacks conserved residue(s) required for the propagation of feature annotation.</text>
</comment>
<dbReference type="GO" id="GO:0016301">
    <property type="term" value="F:kinase activity"/>
    <property type="evidence" value="ECO:0007669"/>
    <property type="project" value="UniProtKB-KW"/>
</dbReference>
<dbReference type="eggNOG" id="COG1866">
    <property type="taxonomic scope" value="Bacteria"/>
</dbReference>
<dbReference type="InterPro" id="IPR015994">
    <property type="entry name" value="PEPCK_ATP_CS"/>
</dbReference>
<keyword evidence="10" id="KW-0963">Cytoplasm</keyword>
<evidence type="ECO:0000256" key="1">
    <source>
        <dbReference type="ARBA" id="ARBA00004742"/>
    </source>
</evidence>
<dbReference type="GO" id="GO:0005829">
    <property type="term" value="C:cytosol"/>
    <property type="evidence" value="ECO:0007669"/>
    <property type="project" value="TreeGrafter"/>
</dbReference>
<dbReference type="SUPFAM" id="SSF53795">
    <property type="entry name" value="PEP carboxykinase-like"/>
    <property type="match status" value="1"/>
</dbReference>
<comment type="similarity">
    <text evidence="2 10">Belongs to the phosphoenolpyruvate carboxykinase (ATP) family.</text>
</comment>
<organism evidence="12 13">
    <name type="scientific">Acidiphilium cryptum (strain JF-5)</name>
    <dbReference type="NCBI Taxonomy" id="349163"/>
    <lineage>
        <taxon>Bacteria</taxon>
        <taxon>Pseudomonadati</taxon>
        <taxon>Pseudomonadota</taxon>
        <taxon>Alphaproteobacteria</taxon>
        <taxon>Acetobacterales</taxon>
        <taxon>Acidocellaceae</taxon>
        <taxon>Acidiphilium</taxon>
    </lineage>
</organism>
<evidence type="ECO:0000256" key="10">
    <source>
        <dbReference type="HAMAP-Rule" id="MF_00453"/>
    </source>
</evidence>
<feature type="binding site" evidence="10">
    <location>
        <position position="237"/>
    </location>
    <ligand>
        <name>Mn(2+)</name>
        <dbReference type="ChEBI" id="CHEBI:29035"/>
    </ligand>
</feature>
<dbReference type="NCBIfam" id="NF006820">
    <property type="entry name" value="PRK09344.1-2"/>
    <property type="match status" value="1"/>
</dbReference>
<evidence type="ECO:0000256" key="6">
    <source>
        <dbReference type="ARBA" id="ARBA00022793"/>
    </source>
</evidence>
<proteinExistence type="inferred from homology"/>
<protein>
    <recommendedName>
        <fullName evidence="3 10">Phosphoenolpyruvate carboxykinase (ATP)</fullName>
        <shortName evidence="10">PCK</shortName>
        <shortName evidence="10">PEP carboxykinase</shortName>
        <shortName evidence="10">PEPCK</shortName>
        <ecNumber evidence="3 10">4.1.1.49</ecNumber>
    </recommendedName>
</protein>
<dbReference type="PANTHER" id="PTHR30031">
    <property type="entry name" value="PHOSPHOENOLPYRUVATE CARBOXYKINASE ATP"/>
    <property type="match status" value="1"/>
</dbReference>
<reference evidence="12 13" key="1">
    <citation type="submission" date="2007-05" db="EMBL/GenBank/DDBJ databases">
        <title>Complete sequence of chromosome of Acidiphilium cryptum JF-5.</title>
        <authorList>
            <consortium name="US DOE Joint Genome Institute"/>
            <person name="Copeland A."/>
            <person name="Lucas S."/>
            <person name="Lapidus A."/>
            <person name="Barry K."/>
            <person name="Detter J.C."/>
            <person name="Glavina del Rio T."/>
            <person name="Hammon N."/>
            <person name="Israni S."/>
            <person name="Dalin E."/>
            <person name="Tice H."/>
            <person name="Pitluck S."/>
            <person name="Sims D."/>
            <person name="Brettin T."/>
            <person name="Bruce D."/>
            <person name="Han C."/>
            <person name="Schmutz J."/>
            <person name="Larimer F."/>
            <person name="Land M."/>
            <person name="Hauser L."/>
            <person name="Kyrpides N."/>
            <person name="Kim E."/>
            <person name="Magnuson T."/>
            <person name="Richardson P."/>
        </authorList>
    </citation>
    <scope>NUCLEOTIDE SEQUENCE [LARGE SCALE GENOMIC DNA]</scope>
    <source>
        <strain evidence="12 13">JF-5</strain>
    </source>
</reference>
<dbReference type="CDD" id="cd00484">
    <property type="entry name" value="PEPCK_ATP"/>
    <property type="match status" value="1"/>
</dbReference>